<dbReference type="EMBL" id="DVHA01000290">
    <property type="protein sequence ID" value="HIR61680.1"/>
    <property type="molecule type" value="Genomic_DNA"/>
</dbReference>
<evidence type="ECO:0000313" key="3">
    <source>
        <dbReference type="Proteomes" id="UP000824241"/>
    </source>
</evidence>
<organism evidence="2 3">
    <name type="scientific">Candidatus Faecivivens stercoravium</name>
    <dbReference type="NCBI Taxonomy" id="2840803"/>
    <lineage>
        <taxon>Bacteria</taxon>
        <taxon>Bacillati</taxon>
        <taxon>Bacillota</taxon>
        <taxon>Clostridia</taxon>
        <taxon>Eubacteriales</taxon>
        <taxon>Oscillospiraceae</taxon>
        <taxon>Oscillospiraceae incertae sedis</taxon>
        <taxon>Candidatus Faecivivens</taxon>
    </lineage>
</organism>
<reference evidence="2" key="2">
    <citation type="journal article" date="2021" name="PeerJ">
        <title>Extensive microbial diversity within the chicken gut microbiome revealed by metagenomics and culture.</title>
        <authorList>
            <person name="Gilroy R."/>
            <person name="Ravi A."/>
            <person name="Getino M."/>
            <person name="Pursley I."/>
            <person name="Horton D.L."/>
            <person name="Alikhan N.F."/>
            <person name="Baker D."/>
            <person name="Gharbi K."/>
            <person name="Hall N."/>
            <person name="Watson M."/>
            <person name="Adriaenssens E.M."/>
            <person name="Foster-Nyarko E."/>
            <person name="Jarju S."/>
            <person name="Secka A."/>
            <person name="Antonio M."/>
            <person name="Oren A."/>
            <person name="Chaudhuri R.R."/>
            <person name="La Ragione R."/>
            <person name="Hildebrand F."/>
            <person name="Pallen M.J."/>
        </authorList>
    </citation>
    <scope>NUCLEOTIDE SEQUENCE</scope>
    <source>
        <strain evidence="2">CHK189-12415</strain>
    </source>
</reference>
<evidence type="ECO:0000313" key="2">
    <source>
        <dbReference type="EMBL" id="HIR61680.1"/>
    </source>
</evidence>
<name>A0A9D1DYR9_9FIRM</name>
<dbReference type="AlphaFoldDB" id="A0A9D1DYR9"/>
<feature type="region of interest" description="Disordered" evidence="1">
    <location>
        <begin position="60"/>
        <end position="96"/>
    </location>
</feature>
<reference evidence="2" key="1">
    <citation type="submission" date="2020-10" db="EMBL/GenBank/DDBJ databases">
        <authorList>
            <person name="Gilroy R."/>
        </authorList>
    </citation>
    <scope>NUCLEOTIDE SEQUENCE</scope>
    <source>
        <strain evidence="2">CHK189-12415</strain>
    </source>
</reference>
<dbReference type="Proteomes" id="UP000824241">
    <property type="component" value="Unassembled WGS sequence"/>
</dbReference>
<proteinExistence type="predicted"/>
<protein>
    <submittedName>
        <fullName evidence="2">Zinc ribbon domain-containing protein</fullName>
    </submittedName>
</protein>
<comment type="caution">
    <text evidence="2">The sequence shown here is derived from an EMBL/GenBank/DDBJ whole genome shotgun (WGS) entry which is preliminary data.</text>
</comment>
<sequence length="151" mass="16900">MELMEKVSYLKGLVDMAEFDPSSKETKVLNAMLEVLDEMAKTVQSLTEANAQMCDVIESIDEDLSQVEEDLYGDEDEDEEDEGGDFDIEDDEDDDGDLYEVTCPSCGEVFDVDEFMLDEGEINCPNCGERLEFDLQIGDPPVQAEEAPSEE</sequence>
<evidence type="ECO:0000256" key="1">
    <source>
        <dbReference type="SAM" id="MobiDB-lite"/>
    </source>
</evidence>
<accession>A0A9D1DYR9</accession>
<dbReference type="Gene3D" id="2.20.28.160">
    <property type="match status" value="1"/>
</dbReference>
<dbReference type="InterPro" id="IPR054688">
    <property type="entry name" value="CD1247_N"/>
</dbReference>
<gene>
    <name evidence="2" type="ORF">IAB37_08920</name>
</gene>
<dbReference type="NCBIfam" id="NF045650">
    <property type="entry name" value="CD1247_Nterm"/>
    <property type="match status" value="1"/>
</dbReference>